<feature type="binding site" evidence="5">
    <location>
        <position position="207"/>
    </location>
    <ligand>
        <name>S-adenosyl-L-methionine</name>
        <dbReference type="ChEBI" id="CHEBI:59789"/>
    </ligand>
</feature>
<keyword evidence="2 5" id="KW-0808">Transferase</keyword>
<evidence type="ECO:0000256" key="5">
    <source>
        <dbReference type="HAMAP-Rule" id="MF_02126"/>
    </source>
</evidence>
<dbReference type="GO" id="GO:0032259">
    <property type="term" value="P:methylation"/>
    <property type="evidence" value="ECO:0007669"/>
    <property type="project" value="UniProtKB-KW"/>
</dbReference>
<comment type="catalytic activity">
    <reaction evidence="4 5">
        <text>L-glutaminyl-[peptide chain release factor] + S-adenosyl-L-methionine = N(5)-methyl-L-glutaminyl-[peptide chain release factor] + S-adenosyl-L-homocysteine + H(+)</text>
        <dbReference type="Rhea" id="RHEA:42896"/>
        <dbReference type="Rhea" id="RHEA-COMP:10271"/>
        <dbReference type="Rhea" id="RHEA-COMP:10272"/>
        <dbReference type="ChEBI" id="CHEBI:15378"/>
        <dbReference type="ChEBI" id="CHEBI:30011"/>
        <dbReference type="ChEBI" id="CHEBI:57856"/>
        <dbReference type="ChEBI" id="CHEBI:59789"/>
        <dbReference type="ChEBI" id="CHEBI:61891"/>
        <dbReference type="EC" id="2.1.1.297"/>
    </reaction>
</comment>
<dbReference type="InterPro" id="IPR007848">
    <property type="entry name" value="Small_mtfrase_dom"/>
</dbReference>
<feature type="domain" description="Methyltransferase small" evidence="6">
    <location>
        <begin position="133"/>
        <end position="210"/>
    </location>
</feature>
<protein>
    <recommendedName>
        <fullName evidence="5">Release factor glutamine methyltransferase</fullName>
        <shortName evidence="5">RF MTase</shortName>
        <ecNumber evidence="5">2.1.1.297</ecNumber>
    </recommendedName>
    <alternativeName>
        <fullName evidence="5">N5-glutamine methyltransferase PrmC</fullName>
    </alternativeName>
    <alternativeName>
        <fullName evidence="5">Protein-(glutamine-N5) MTase PrmC</fullName>
    </alternativeName>
    <alternativeName>
        <fullName evidence="5">Protein-glutamine N-methyltransferase PrmC</fullName>
    </alternativeName>
</protein>
<dbReference type="InterPro" id="IPR029063">
    <property type="entry name" value="SAM-dependent_MTases_sf"/>
</dbReference>
<dbReference type="PANTHER" id="PTHR18895">
    <property type="entry name" value="HEMK METHYLTRANSFERASE"/>
    <property type="match status" value="1"/>
</dbReference>
<comment type="function">
    <text evidence="5">Methylates the class 1 translation termination release factors RF1/PrfA and RF2/PrfB on the glutamine residue of the universally conserved GGQ motif.</text>
</comment>
<dbReference type="Pfam" id="PF05175">
    <property type="entry name" value="MTS"/>
    <property type="match status" value="1"/>
</dbReference>
<feature type="domain" description="Release factor glutamine methyltransferase N-terminal" evidence="7">
    <location>
        <begin position="24"/>
        <end position="91"/>
    </location>
</feature>
<dbReference type="AlphaFoldDB" id="A0A1H9QZR7"/>
<dbReference type="Pfam" id="PF17827">
    <property type="entry name" value="PrmC_N"/>
    <property type="match status" value="1"/>
</dbReference>
<keyword evidence="1 5" id="KW-0489">Methyltransferase</keyword>
<dbReference type="GO" id="GO:0102559">
    <property type="term" value="F:peptide chain release factor N(5)-glutamine methyltransferase activity"/>
    <property type="evidence" value="ECO:0007669"/>
    <property type="project" value="UniProtKB-EC"/>
</dbReference>
<feature type="binding site" evidence="5">
    <location>
        <position position="165"/>
    </location>
    <ligand>
        <name>S-adenosyl-L-methionine</name>
        <dbReference type="ChEBI" id="CHEBI:59789"/>
    </ligand>
</feature>
<dbReference type="InterPro" id="IPR002052">
    <property type="entry name" value="DNA_methylase_N6_adenine_CS"/>
</dbReference>
<accession>A0A1H9QZR7</accession>
<dbReference type="Proteomes" id="UP000198815">
    <property type="component" value="Unassembled WGS sequence"/>
</dbReference>
<keyword evidence="3 5" id="KW-0949">S-adenosyl-L-methionine</keyword>
<evidence type="ECO:0000256" key="1">
    <source>
        <dbReference type="ARBA" id="ARBA00022603"/>
    </source>
</evidence>
<reference evidence="8 9" key="1">
    <citation type="submission" date="2016-10" db="EMBL/GenBank/DDBJ databases">
        <authorList>
            <person name="de Groot N.N."/>
        </authorList>
    </citation>
    <scope>NUCLEOTIDE SEQUENCE [LARGE SCALE GENOMIC DNA]</scope>
    <source>
        <strain evidence="8 9">DSM 16859</strain>
    </source>
</reference>
<evidence type="ECO:0000256" key="4">
    <source>
        <dbReference type="ARBA" id="ARBA00048391"/>
    </source>
</evidence>
<dbReference type="STRING" id="64702.SAMN05443377_10545"/>
<dbReference type="InterPro" id="IPR050320">
    <property type="entry name" value="N5-glutamine_MTase"/>
</dbReference>
<dbReference type="PROSITE" id="PS00092">
    <property type="entry name" value="N6_MTASE"/>
    <property type="match status" value="1"/>
</dbReference>
<comment type="caution">
    <text evidence="5">Lacks conserved residue(s) required for the propagation of feature annotation.</text>
</comment>
<dbReference type="InterPro" id="IPR040758">
    <property type="entry name" value="PrmC_N"/>
</dbReference>
<dbReference type="InterPro" id="IPR004556">
    <property type="entry name" value="HemK-like"/>
</dbReference>
<feature type="binding site" evidence="5">
    <location>
        <begin position="207"/>
        <end position="210"/>
    </location>
    <ligand>
        <name>substrate</name>
    </ligand>
</feature>
<gene>
    <name evidence="5" type="primary">prmC</name>
    <name evidence="8" type="ORF">SAMN05443377_10545</name>
</gene>
<evidence type="ECO:0000256" key="2">
    <source>
        <dbReference type="ARBA" id="ARBA00022679"/>
    </source>
</evidence>
<dbReference type="NCBIfam" id="TIGR00536">
    <property type="entry name" value="hemK_fam"/>
    <property type="match status" value="1"/>
</dbReference>
<name>A0A1H9QZR7_9ACTN</name>
<dbReference type="Gene3D" id="1.10.8.10">
    <property type="entry name" value="DNA helicase RuvA subunit, C-terminal domain"/>
    <property type="match status" value="1"/>
</dbReference>
<evidence type="ECO:0000313" key="9">
    <source>
        <dbReference type="Proteomes" id="UP000198815"/>
    </source>
</evidence>
<dbReference type="PANTHER" id="PTHR18895:SF74">
    <property type="entry name" value="MTRF1L RELEASE FACTOR GLUTAMINE METHYLTRANSFERASE"/>
    <property type="match status" value="1"/>
</dbReference>
<dbReference type="InterPro" id="IPR019874">
    <property type="entry name" value="RF_methyltr_PrmC"/>
</dbReference>
<evidence type="ECO:0000259" key="6">
    <source>
        <dbReference type="Pfam" id="PF05175"/>
    </source>
</evidence>
<evidence type="ECO:0000259" key="7">
    <source>
        <dbReference type="Pfam" id="PF17827"/>
    </source>
</evidence>
<dbReference type="EC" id="2.1.1.297" evidence="5"/>
<dbReference type="Gene3D" id="3.40.50.150">
    <property type="entry name" value="Vaccinia Virus protein VP39"/>
    <property type="match status" value="1"/>
</dbReference>
<dbReference type="NCBIfam" id="TIGR03534">
    <property type="entry name" value="RF_mod_PrmC"/>
    <property type="match status" value="1"/>
</dbReference>
<feature type="binding site" evidence="5">
    <location>
        <begin position="141"/>
        <end position="145"/>
    </location>
    <ligand>
        <name>S-adenosyl-L-methionine</name>
        <dbReference type="ChEBI" id="CHEBI:59789"/>
    </ligand>
</feature>
<dbReference type="HAMAP" id="MF_02126">
    <property type="entry name" value="RF_methyltr_PrmC"/>
    <property type="match status" value="1"/>
</dbReference>
<comment type="similarity">
    <text evidence="5">Belongs to the protein N5-glutamine methyltransferase family. PrmC subfamily.</text>
</comment>
<dbReference type="EMBL" id="FOGZ01000005">
    <property type="protein sequence ID" value="SER65960.1"/>
    <property type="molecule type" value="Genomic_DNA"/>
</dbReference>
<dbReference type="SUPFAM" id="SSF53335">
    <property type="entry name" value="S-adenosyl-L-methionine-dependent methyltransferases"/>
    <property type="match status" value="1"/>
</dbReference>
<dbReference type="GO" id="GO:0003676">
    <property type="term" value="F:nucleic acid binding"/>
    <property type="evidence" value="ECO:0007669"/>
    <property type="project" value="InterPro"/>
</dbReference>
<dbReference type="CDD" id="cd02440">
    <property type="entry name" value="AdoMet_MTases"/>
    <property type="match status" value="1"/>
</dbReference>
<dbReference type="RefSeq" id="WP_245725717.1">
    <property type="nucleotide sequence ID" value="NZ_FOGZ01000005.1"/>
</dbReference>
<organism evidence="8 9">
    <name type="scientific">Propionibacterium cyclohexanicum</name>
    <dbReference type="NCBI Taxonomy" id="64702"/>
    <lineage>
        <taxon>Bacteria</taxon>
        <taxon>Bacillati</taxon>
        <taxon>Actinomycetota</taxon>
        <taxon>Actinomycetes</taxon>
        <taxon>Propionibacteriales</taxon>
        <taxon>Propionibacteriaceae</taxon>
        <taxon>Propionibacterium</taxon>
    </lineage>
</organism>
<keyword evidence="9" id="KW-1185">Reference proteome</keyword>
<evidence type="ECO:0000256" key="3">
    <source>
        <dbReference type="ARBA" id="ARBA00022691"/>
    </source>
</evidence>
<sequence length="307" mass="32260">MSAGEPGGPGKRGGETVSLRPAAMLRRGIALLAQAGLVTPRADARLLLAHAAGMEPAGLATTAVLDEQVENRYRELLVRRVAGEPVQYLTGRAYFRKISVEVGPGVFIPRPETELVVQFALHRLITMRAQTGPSPVVVDMGTGSGVIAASIVAEYPGTPVVHAVDVSAQALSWARRNLAGTGVRVVEGRMGQALPELDGLVDLVVSNPPYLPSGSAPDLPNDVVSHDPEEALFSGADGMDAIRELVPNAARLLKTGGALVVEHDDSQGELIVQLLRGSGLFDLVDDHPDMSGRPRFVSATRRAGVGE</sequence>
<proteinExistence type="inferred from homology"/>
<evidence type="ECO:0000313" key="8">
    <source>
        <dbReference type="EMBL" id="SER65960.1"/>
    </source>
</evidence>